<evidence type="ECO:0000313" key="3">
    <source>
        <dbReference type="Proteomes" id="UP000182894"/>
    </source>
</evidence>
<dbReference type="AlphaFoldDB" id="A0A1G8RWN1"/>
<sequence length="157" mass="17179">MTISLLLTEGSGTIFENQNRSSDAAPLMVGYVEFLLNKERGQKLKLEVAVWMKERANETKDKFYSLSIGGINASLFKESDKKENGPDYAGSFGFNQEMRIAGWKKDGVNGGKPFISLSISPKLKDKQTPAPNQAKATGSATPPQGNEIETGLPDFKF</sequence>
<evidence type="ECO:0000256" key="1">
    <source>
        <dbReference type="SAM" id="MobiDB-lite"/>
    </source>
</evidence>
<dbReference type="OrthoDB" id="6884717at2"/>
<feature type="region of interest" description="Disordered" evidence="1">
    <location>
        <begin position="119"/>
        <end position="157"/>
    </location>
</feature>
<protein>
    <submittedName>
        <fullName evidence="2">Uncharacterized protein</fullName>
    </submittedName>
</protein>
<evidence type="ECO:0000313" key="2">
    <source>
        <dbReference type="EMBL" id="SDJ21342.1"/>
    </source>
</evidence>
<gene>
    <name evidence="2" type="ORF">SAMN05216605_12380</name>
</gene>
<dbReference type="Proteomes" id="UP000182894">
    <property type="component" value="Unassembled WGS sequence"/>
</dbReference>
<proteinExistence type="predicted"/>
<reference evidence="3" key="1">
    <citation type="submission" date="2016-10" db="EMBL/GenBank/DDBJ databases">
        <authorList>
            <person name="Varghese N."/>
            <person name="Submissions S."/>
        </authorList>
    </citation>
    <scope>NUCLEOTIDE SEQUENCE [LARGE SCALE GENOMIC DNA]</scope>
    <source>
        <strain evidence="3">ATCC 700689</strain>
    </source>
</reference>
<keyword evidence="3" id="KW-1185">Reference proteome</keyword>
<dbReference type="EMBL" id="FNCO01000023">
    <property type="protein sequence ID" value="SDJ21342.1"/>
    <property type="molecule type" value="Genomic_DNA"/>
</dbReference>
<dbReference type="RefSeq" id="WP_074758664.1">
    <property type="nucleotide sequence ID" value="NZ_FNCO01000023.1"/>
</dbReference>
<accession>A0A1G8RWN1</accession>
<feature type="compositionally biased region" description="Polar residues" evidence="1">
    <location>
        <begin position="129"/>
        <end position="144"/>
    </location>
</feature>
<organism evidence="2 3">
    <name type="scientific">Pseudomonas abietaniphila</name>
    <dbReference type="NCBI Taxonomy" id="89065"/>
    <lineage>
        <taxon>Bacteria</taxon>
        <taxon>Pseudomonadati</taxon>
        <taxon>Pseudomonadota</taxon>
        <taxon>Gammaproteobacteria</taxon>
        <taxon>Pseudomonadales</taxon>
        <taxon>Pseudomonadaceae</taxon>
        <taxon>Pseudomonas</taxon>
    </lineage>
</organism>
<name>A0A1G8RWN1_9PSED</name>